<keyword evidence="3" id="KW-0378">Hydrolase</keyword>
<keyword evidence="4" id="KW-1185">Reference proteome</keyword>
<accession>A0A370HPM5</accession>
<evidence type="ECO:0000256" key="1">
    <source>
        <dbReference type="SAM" id="MobiDB-lite"/>
    </source>
</evidence>
<dbReference type="Gene3D" id="3.40.50.300">
    <property type="entry name" value="P-loop containing nucleotide triphosphate hydrolases"/>
    <property type="match status" value="1"/>
</dbReference>
<feature type="domain" description="Helicase C-terminal" evidence="2">
    <location>
        <begin position="890"/>
        <end position="1055"/>
    </location>
</feature>
<dbReference type="CDD" id="cd18785">
    <property type="entry name" value="SF2_C"/>
    <property type="match status" value="1"/>
</dbReference>
<dbReference type="SUPFAM" id="SSF52540">
    <property type="entry name" value="P-loop containing nucleoside triphosphate hydrolases"/>
    <property type="match status" value="1"/>
</dbReference>
<feature type="compositionally biased region" description="Low complexity" evidence="1">
    <location>
        <begin position="104"/>
        <end position="115"/>
    </location>
</feature>
<dbReference type="EMBL" id="QQBC01000016">
    <property type="protein sequence ID" value="RDI60280.1"/>
    <property type="molecule type" value="Genomic_DNA"/>
</dbReference>
<dbReference type="Proteomes" id="UP000254869">
    <property type="component" value="Unassembled WGS sequence"/>
</dbReference>
<organism evidence="3 4">
    <name type="scientific">Nocardia pseudobrasiliensis</name>
    <dbReference type="NCBI Taxonomy" id="45979"/>
    <lineage>
        <taxon>Bacteria</taxon>
        <taxon>Bacillati</taxon>
        <taxon>Actinomycetota</taxon>
        <taxon>Actinomycetes</taxon>
        <taxon>Mycobacteriales</taxon>
        <taxon>Nocardiaceae</taxon>
        <taxon>Nocardia</taxon>
    </lineage>
</organism>
<keyword evidence="3" id="KW-0347">Helicase</keyword>
<protein>
    <submittedName>
        <fullName evidence="3">Helicase-like protein</fullName>
    </submittedName>
</protein>
<dbReference type="PROSITE" id="PS51194">
    <property type="entry name" value="HELICASE_CTER"/>
    <property type="match status" value="1"/>
</dbReference>
<evidence type="ECO:0000259" key="2">
    <source>
        <dbReference type="PROSITE" id="PS51194"/>
    </source>
</evidence>
<feature type="region of interest" description="Disordered" evidence="1">
    <location>
        <begin position="1"/>
        <end position="39"/>
    </location>
</feature>
<keyword evidence="3" id="KW-0547">Nucleotide-binding</keyword>
<dbReference type="InterPro" id="IPR027417">
    <property type="entry name" value="P-loop_NTPase"/>
</dbReference>
<comment type="caution">
    <text evidence="3">The sequence shown here is derived from an EMBL/GenBank/DDBJ whole genome shotgun (WGS) entry which is preliminary data.</text>
</comment>
<feature type="region of interest" description="Disordered" evidence="1">
    <location>
        <begin position="59"/>
        <end position="115"/>
    </location>
</feature>
<dbReference type="AlphaFoldDB" id="A0A370HPM5"/>
<keyword evidence="3" id="KW-0067">ATP-binding</keyword>
<name>A0A370HPM5_9NOCA</name>
<evidence type="ECO:0000313" key="3">
    <source>
        <dbReference type="EMBL" id="RDI60280.1"/>
    </source>
</evidence>
<reference evidence="3 4" key="1">
    <citation type="submission" date="2018-07" db="EMBL/GenBank/DDBJ databases">
        <title>Genomic Encyclopedia of Type Strains, Phase IV (KMG-IV): sequencing the most valuable type-strain genomes for metagenomic binning, comparative biology and taxonomic classification.</title>
        <authorList>
            <person name="Goeker M."/>
        </authorList>
    </citation>
    <scope>NUCLEOTIDE SEQUENCE [LARGE SCALE GENOMIC DNA]</scope>
    <source>
        <strain evidence="3 4">DSM 44290</strain>
    </source>
</reference>
<dbReference type="Pfam" id="PF00271">
    <property type="entry name" value="Helicase_C"/>
    <property type="match status" value="1"/>
</dbReference>
<feature type="compositionally biased region" description="Basic and acidic residues" evidence="1">
    <location>
        <begin position="1"/>
        <end position="17"/>
    </location>
</feature>
<dbReference type="STRING" id="1210086.GCA_001613105_07681"/>
<dbReference type="InterPro" id="IPR001650">
    <property type="entry name" value="Helicase_C-like"/>
</dbReference>
<dbReference type="NCBIfam" id="NF038325">
    <property type="entry name" value="DISARM_DrmAS"/>
    <property type="match status" value="1"/>
</dbReference>
<sequence>MVNEPDNHDGKTSVDVRDELEDRLERDLHGPWDGPEEELLPGVLPAERYLLGRLVPFEPAPTLPRDDVDEPAVEPSGHGDPSATDMSEPCTGDLDDNETPPEAVVRSGSRAASSMGMSFSVPRNVDTVTVTASWGRYNRVASEIHQTEQGRPRRVWKREPCGGSIDIDVSTVGDESGSPDPRFDQVVLKWTIRHRGQRRIIDIALVNTQHIPDSAIDSARLYQVSLTATAPDGHTPIFLGHNDPDLPENTADQFDDERRALELQYRERREYALGRQCAVTADVDDGEPRARRLTTTCFPKAEVPLVVPGAADAMPGLILDMARLGSPDLARDDLIRALRPLVRGYRTWLDDQERRLGDPEISRYAPAGENAIAAARLVSDRLERAIELLAHDGLAREAFRFANQAMALQRVRGEVSRRRAVEPDLELDALLREYEIPQQRSWRPFQLAFVLLCLPGLTDPTHQDAYRGQDDGQVQLLFFPTGGGKTEAYLGLTAYTLAIRRLQGVVGSGAEARDGTDGVAVLMRYTLRLLTAQQFQRAAALICACEWLRRERIAGGDSRWSTTPFRLGLWVGLSVTPNTFESAKAEIEDKKGYDAEVGGVLQLVACPWCGLQLSPGRDMSADDRRRRILVYCPDPEGGCPFSRRESPDEGLPVLTVDEEVYRLTPALVIGTVDKFAQLPWRAATATLFGLVDARCARHGWQNPDFAGFCKSKHPAVGDYPAVGPVPAMRLRPPDLVIQDELHLISDALGSMVGLYETVIDDLCSRPYAGMRIRPVLVASTATVRRAADQAEQVFARGLTIFPPQVLDAGETYFSTTTTPSPENPARRYRGICAPGESLKAVEIRVMSAVLEHGQYLYDKYREPADPYMTVADYFTSTRELAGMHRLVDDDVAERLVSLKVITRRRRPAQQELTSRMPSARITSTLSALDRSFDYRFDSTDALDRLRADKSLAAKFKDWIRPIDVLLATSMLQVGVDVPRLGLMLVTGQPKNTAEYIQATSRVGRDRVRPGLVLTILQWSRPRDLGHFETFVYGHQTFGARVEGVTTTPFSDRALDRALAAVVVSAVRHSSISALSNDAAHSVPLDGPIATALIELLEARAEKVTHSKWTTEEVGRRTRSLLDKWAKRRKELPAGILGYTQAPDVAALLVEPGTGRWESFTSPTSMREIENAVLLQLQAVDISVMDAPAWEYAPGAQP</sequence>
<evidence type="ECO:0000313" key="4">
    <source>
        <dbReference type="Proteomes" id="UP000254869"/>
    </source>
</evidence>
<dbReference type="RefSeq" id="WP_068008825.1">
    <property type="nucleotide sequence ID" value="NZ_QQBC01000016.1"/>
</dbReference>
<dbReference type="SMART" id="SM00490">
    <property type="entry name" value="HELICc"/>
    <property type="match status" value="1"/>
</dbReference>
<gene>
    <name evidence="3" type="ORF">DFR76_11612</name>
</gene>
<proteinExistence type="predicted"/>
<dbReference type="GO" id="GO:0004386">
    <property type="term" value="F:helicase activity"/>
    <property type="evidence" value="ECO:0007669"/>
    <property type="project" value="UniProtKB-KW"/>
</dbReference>